<dbReference type="EMBL" id="JANBPU010000114">
    <property type="protein sequence ID" value="KAJ1916120.1"/>
    <property type="molecule type" value="Genomic_DNA"/>
</dbReference>
<protein>
    <submittedName>
        <fullName evidence="3">Uncharacterized protein</fullName>
    </submittedName>
</protein>
<evidence type="ECO:0000256" key="1">
    <source>
        <dbReference type="SAM" id="Coils"/>
    </source>
</evidence>
<accession>A0A9W7ZXJ4</accession>
<comment type="caution">
    <text evidence="3">The sequence shown here is derived from an EMBL/GenBank/DDBJ whole genome shotgun (WGS) entry which is preliminary data.</text>
</comment>
<evidence type="ECO:0000313" key="4">
    <source>
        <dbReference type="Proteomes" id="UP001150538"/>
    </source>
</evidence>
<proteinExistence type="predicted"/>
<feature type="compositionally biased region" description="Acidic residues" evidence="2">
    <location>
        <begin position="362"/>
        <end position="375"/>
    </location>
</feature>
<dbReference type="Proteomes" id="UP001150538">
    <property type="component" value="Unassembled WGS sequence"/>
</dbReference>
<gene>
    <name evidence="3" type="ORF">H4219_003956</name>
</gene>
<organism evidence="3 4">
    <name type="scientific">Mycoemilia scoparia</name>
    <dbReference type="NCBI Taxonomy" id="417184"/>
    <lineage>
        <taxon>Eukaryota</taxon>
        <taxon>Fungi</taxon>
        <taxon>Fungi incertae sedis</taxon>
        <taxon>Zoopagomycota</taxon>
        <taxon>Kickxellomycotina</taxon>
        <taxon>Kickxellomycetes</taxon>
        <taxon>Kickxellales</taxon>
        <taxon>Kickxellaceae</taxon>
        <taxon>Mycoemilia</taxon>
    </lineage>
</organism>
<reference evidence="3" key="1">
    <citation type="submission" date="2022-07" db="EMBL/GenBank/DDBJ databases">
        <title>Phylogenomic reconstructions and comparative analyses of Kickxellomycotina fungi.</title>
        <authorList>
            <person name="Reynolds N.K."/>
            <person name="Stajich J.E."/>
            <person name="Barry K."/>
            <person name="Grigoriev I.V."/>
            <person name="Crous P."/>
            <person name="Smith M.E."/>
        </authorList>
    </citation>
    <scope>NUCLEOTIDE SEQUENCE</scope>
    <source>
        <strain evidence="3">NBRC 100468</strain>
    </source>
</reference>
<keyword evidence="1" id="KW-0175">Coiled coil</keyword>
<evidence type="ECO:0000256" key="2">
    <source>
        <dbReference type="SAM" id="MobiDB-lite"/>
    </source>
</evidence>
<name>A0A9W7ZXJ4_9FUNG</name>
<dbReference type="AlphaFoldDB" id="A0A9W7ZXJ4"/>
<sequence length="412" mass="45992">MGQNTEKWVEDLDALNPNLCGWLATLIESVDVKQKLIELSHCPASEQEQAKQAAHLSKAAKAYKMAKTEQTAKIMGQVAKIAEDFKQLEEALQDSEKELEKFKDVEELLLETGKGQWKSETSKLANSKIAQISRISEMLRNVQISKSTKQPEILSTGYARAVQTVKKFSAPVNKSVLSESAPKVQLENWEKATVEMESVPILIKAKTTRVPLSKMRQTFGGLGLNKEAIVNICTIDNSTIELLVAKNSLDKTMEKLTEKKFSPRKILAAEEKVISNTPSGKARERAINRWEALSKSSDRGTDEYKHLIAYFRKPVSEPNKDQEAEEEAQPAPATMDPSASTTSPTPLDQNVSQQPQQADSTEQSEEQLMEMEDTVECVPETQEQPTTRITRSMMAKLGVINEDRESLILDQN</sequence>
<feature type="region of interest" description="Disordered" evidence="2">
    <location>
        <begin position="314"/>
        <end position="386"/>
    </location>
</feature>
<feature type="coiled-coil region" evidence="1">
    <location>
        <begin position="78"/>
        <end position="112"/>
    </location>
</feature>
<feature type="compositionally biased region" description="Polar residues" evidence="2">
    <location>
        <begin position="337"/>
        <end position="361"/>
    </location>
</feature>
<keyword evidence="4" id="KW-1185">Reference proteome</keyword>
<evidence type="ECO:0000313" key="3">
    <source>
        <dbReference type="EMBL" id="KAJ1916120.1"/>
    </source>
</evidence>